<evidence type="ECO:0000313" key="3">
    <source>
        <dbReference type="Proteomes" id="UP000252797"/>
    </source>
</evidence>
<dbReference type="InterPro" id="IPR001173">
    <property type="entry name" value="Glyco_trans_2-like"/>
</dbReference>
<dbReference type="RefSeq" id="WP_053108843.1">
    <property type="nucleotide sequence ID" value="NZ_CABGIQ010000016.1"/>
</dbReference>
<name>A0A367CET3_9ENTE</name>
<dbReference type="KEGG" id="edu:LIU_05405"/>
<accession>A0A367CET3</accession>
<evidence type="ECO:0000313" key="2">
    <source>
        <dbReference type="EMBL" id="RCA10103.1"/>
    </source>
</evidence>
<evidence type="ECO:0000259" key="1">
    <source>
        <dbReference type="Pfam" id="PF00535"/>
    </source>
</evidence>
<organism evidence="2 3">
    <name type="scientific">Enterococcus durans</name>
    <dbReference type="NCBI Taxonomy" id="53345"/>
    <lineage>
        <taxon>Bacteria</taxon>
        <taxon>Bacillati</taxon>
        <taxon>Bacillota</taxon>
        <taxon>Bacilli</taxon>
        <taxon>Lactobacillales</taxon>
        <taxon>Enterococcaceae</taxon>
        <taxon>Enterococcus</taxon>
    </lineage>
</organism>
<reference evidence="2 3" key="1">
    <citation type="submission" date="2015-06" db="EMBL/GenBank/DDBJ databases">
        <title>The Genome Sequence of Enterococcus durans 4EA1.</title>
        <authorList>
            <consortium name="The Broad Institute Genomics Platform"/>
            <consortium name="The Broad Institute Genome Sequencing Center for Infectious Disease"/>
            <person name="Earl A.M."/>
            <person name="Van Tyne D."/>
            <person name="Lebreton F."/>
            <person name="Saavedra J.T."/>
            <person name="Gilmore M.S."/>
            <person name="Manson Mcguire A."/>
            <person name="Clock S."/>
            <person name="Crupain M."/>
            <person name="Rangan U."/>
            <person name="Young S."/>
            <person name="Abouelleil A."/>
            <person name="Cao P."/>
            <person name="Chapman S.B."/>
            <person name="Griggs A."/>
            <person name="Priest M."/>
            <person name="Shea T."/>
            <person name="Wortman J."/>
            <person name="Nusbaum C."/>
            <person name="Birren B."/>
        </authorList>
    </citation>
    <scope>NUCLEOTIDE SEQUENCE [LARGE SCALE GENOMIC DNA]</scope>
    <source>
        <strain evidence="2 3">4EA1</strain>
    </source>
</reference>
<dbReference type="STRING" id="53345.LIU_05405"/>
<dbReference type="Proteomes" id="UP000252797">
    <property type="component" value="Unassembled WGS sequence"/>
</dbReference>
<protein>
    <recommendedName>
        <fullName evidence="1">Glycosyltransferase 2-like domain-containing protein</fullName>
    </recommendedName>
</protein>
<proteinExistence type="predicted"/>
<dbReference type="AlphaFoldDB" id="A0A367CET3"/>
<dbReference type="EMBL" id="LEPB01000004">
    <property type="protein sequence ID" value="RCA10103.1"/>
    <property type="molecule type" value="Genomic_DNA"/>
</dbReference>
<dbReference type="GeneID" id="56743479"/>
<sequence length="275" mass="32349">MENQLLVVVVLYQQSLSHMPSYDLFSKAVFKKKIQLVVYDNSREPQTDPLFETDNVLYYHDGENPGLAKAYNYALAHAKKEHSSFVLLDQDSRLSESYFDELLQIIWVEDQVAAVPMVYDHGRQISPVYADQYVNRQVQMVDKPQLVSDRLMAINSGAAFSIDFLKEIGGFNVEFPLDFLDHWLFWKIHQRKKKVAVLPQKIEHDLSVLDYTKVNVNRYRSILQAETLFYQNYDQGLLKKHRKQLLLRTAKQFLTVKNRKIWRLTLQSFAENWKV</sequence>
<dbReference type="InterPro" id="IPR029044">
    <property type="entry name" value="Nucleotide-diphossugar_trans"/>
</dbReference>
<dbReference type="SUPFAM" id="SSF53448">
    <property type="entry name" value="Nucleotide-diphospho-sugar transferases"/>
    <property type="match status" value="1"/>
</dbReference>
<dbReference type="Pfam" id="PF00535">
    <property type="entry name" value="Glycos_transf_2"/>
    <property type="match status" value="1"/>
</dbReference>
<feature type="domain" description="Glycosyltransferase 2-like" evidence="1">
    <location>
        <begin position="33"/>
        <end position="127"/>
    </location>
</feature>
<dbReference type="Gene3D" id="3.90.550.10">
    <property type="entry name" value="Spore Coat Polysaccharide Biosynthesis Protein SpsA, Chain A"/>
    <property type="match status" value="1"/>
</dbReference>
<gene>
    <name evidence="2" type="ORF">EA71_00834</name>
</gene>
<comment type="caution">
    <text evidence="2">The sequence shown here is derived from an EMBL/GenBank/DDBJ whole genome shotgun (WGS) entry which is preliminary data.</text>
</comment>